<dbReference type="Gene3D" id="3.40.1110.10">
    <property type="entry name" value="Calcium-transporting ATPase, cytoplasmic domain N"/>
    <property type="match status" value="1"/>
</dbReference>
<dbReference type="InterPro" id="IPR001757">
    <property type="entry name" value="P_typ_ATPase"/>
</dbReference>
<keyword evidence="2 8" id="KW-0812">Transmembrane</keyword>
<gene>
    <name evidence="10" type="ORF">MFLAVUS_006987</name>
</gene>
<keyword evidence="5" id="KW-1278">Translocase</keyword>
<evidence type="ECO:0000256" key="3">
    <source>
        <dbReference type="ARBA" id="ARBA00022741"/>
    </source>
</evidence>
<evidence type="ECO:0000256" key="8">
    <source>
        <dbReference type="SAM" id="Phobius"/>
    </source>
</evidence>
<keyword evidence="4" id="KW-0067">ATP-binding</keyword>
<evidence type="ECO:0000256" key="4">
    <source>
        <dbReference type="ARBA" id="ARBA00022840"/>
    </source>
</evidence>
<dbReference type="InterPro" id="IPR018303">
    <property type="entry name" value="ATPase_P-typ_P_site"/>
</dbReference>
<dbReference type="Pfam" id="PF00122">
    <property type="entry name" value="E1-E2_ATPase"/>
    <property type="match status" value="1"/>
</dbReference>
<evidence type="ECO:0000313" key="11">
    <source>
        <dbReference type="Proteomes" id="UP001473302"/>
    </source>
</evidence>
<dbReference type="Gene3D" id="3.40.50.1000">
    <property type="entry name" value="HAD superfamily/HAD-like"/>
    <property type="match status" value="1"/>
</dbReference>
<dbReference type="SUPFAM" id="SSF81660">
    <property type="entry name" value="Metal cation-transporting ATPase, ATP-binding domain N"/>
    <property type="match status" value="1"/>
</dbReference>
<dbReference type="InterPro" id="IPR023298">
    <property type="entry name" value="ATPase_P-typ_TM_dom_sf"/>
</dbReference>
<dbReference type="InterPro" id="IPR023214">
    <property type="entry name" value="HAD_sf"/>
</dbReference>
<keyword evidence="6 8" id="KW-1133">Transmembrane helix</keyword>
<dbReference type="SUPFAM" id="SSF56784">
    <property type="entry name" value="HAD-like"/>
    <property type="match status" value="1"/>
</dbReference>
<feature type="transmembrane region" description="Helical" evidence="8">
    <location>
        <begin position="434"/>
        <end position="453"/>
    </location>
</feature>
<evidence type="ECO:0000256" key="5">
    <source>
        <dbReference type="ARBA" id="ARBA00022967"/>
    </source>
</evidence>
<dbReference type="PROSITE" id="PS00154">
    <property type="entry name" value="ATPASE_E1_E2"/>
    <property type="match status" value="1"/>
</dbReference>
<feature type="transmembrane region" description="Helical" evidence="8">
    <location>
        <begin position="1092"/>
        <end position="1114"/>
    </location>
</feature>
<evidence type="ECO:0000256" key="7">
    <source>
        <dbReference type="ARBA" id="ARBA00023136"/>
    </source>
</evidence>
<name>A0ABP9Z334_9FUNG</name>
<feature type="transmembrane region" description="Helical" evidence="8">
    <location>
        <begin position="984"/>
        <end position="1010"/>
    </location>
</feature>
<dbReference type="Pfam" id="PF00690">
    <property type="entry name" value="Cation_ATPase_N"/>
    <property type="match status" value="1"/>
</dbReference>
<dbReference type="Pfam" id="PF13246">
    <property type="entry name" value="Cation_ATPase"/>
    <property type="match status" value="1"/>
</dbReference>
<comment type="subcellular location">
    <subcellularLocation>
        <location evidence="1">Membrane</location>
        <topology evidence="1">Multi-pass membrane protein</topology>
    </subcellularLocation>
</comment>
<dbReference type="InterPro" id="IPR044492">
    <property type="entry name" value="P_typ_ATPase_HD_dom"/>
</dbReference>
<dbReference type="InterPro" id="IPR004014">
    <property type="entry name" value="ATPase_P-typ_cation-transptr_N"/>
</dbReference>
<dbReference type="InterPro" id="IPR036412">
    <property type="entry name" value="HAD-like_sf"/>
</dbReference>
<feature type="transmembrane region" description="Helical" evidence="8">
    <location>
        <begin position="916"/>
        <end position="939"/>
    </location>
</feature>
<evidence type="ECO:0000259" key="9">
    <source>
        <dbReference type="SMART" id="SM00831"/>
    </source>
</evidence>
<dbReference type="EMBL" id="BAABUK010000017">
    <property type="protein sequence ID" value="GAA5813509.1"/>
    <property type="molecule type" value="Genomic_DNA"/>
</dbReference>
<dbReference type="PANTHER" id="PTHR43294">
    <property type="entry name" value="SODIUM/POTASSIUM-TRANSPORTING ATPASE SUBUNIT ALPHA"/>
    <property type="match status" value="1"/>
</dbReference>
<feature type="transmembrane region" description="Helical" evidence="8">
    <location>
        <begin position="465"/>
        <end position="488"/>
    </location>
</feature>
<dbReference type="InterPro" id="IPR059000">
    <property type="entry name" value="ATPase_P-type_domA"/>
</dbReference>
<feature type="transmembrane region" description="Helical" evidence="8">
    <location>
        <begin position="1022"/>
        <end position="1040"/>
    </location>
</feature>
<dbReference type="SUPFAM" id="SSF81653">
    <property type="entry name" value="Calcium ATPase, transduction domain A"/>
    <property type="match status" value="1"/>
</dbReference>
<evidence type="ECO:0000256" key="6">
    <source>
        <dbReference type="ARBA" id="ARBA00022989"/>
    </source>
</evidence>
<accession>A0ABP9Z334</accession>
<proteinExistence type="predicted"/>
<sequence length="1121" mass="123777">MTDVQQLAIEIDSMTTIEQQIEMYTLDLFSSKEIEHTLEGLRYLMDSCIKGGHDEKFNVNLMHRLMKALMLFTGKTQGHVLRKKSTLEANIAFYLFIDFLQEVKEFGGVINQIPVFELIDQLKIHLRCQSYSTETQRKSATTMIQLLLAYFPQYRAELIGQVNEAMISLADPSSLIKSRPCNVLPPQALYFDKTIEKLMIMYPNSKTDAGLSTPLVQPLHDHYGYNKLPDPPKPSPFKIMWAQLSNFMVLILIAATIIEAAEGDFNSMSVLLIVIVLNTVIGFTQQWKASKTLNALMNLTVPKAQVLRDGKPSMIDSSDLVPGDIVVLEEGDAVPADLRLIDVSQLQVIESILTGESLPVHKSTDIIQSKTRHIPIGDCKGNAFMSTSVVRGRAKGIVVRIGKDTEIGKISTAIQQTSNSKTPIQIKLDRLGKYLVLLSFLLCILVVGIGILWKKDVHQMINVGLSLAVSVIPEGLVAVTTVTMALGVRRMASNQCIVRTLPAVESLGSVTVVCSDKTGTLTEGKMGTSELWTVGDDTQYEFTDSTSLDPEQGSILMHASVTLIEETNEKLEFMNDSDCTLIQPYVGEKTVEPTSYSSQFRYALMVSALCNNASVSYEANEWKALGDPTEVALTVASEKGKLGRNYWQIKHGFKKLYENAFDSERKVMSCVYGNEQENILLCKGAPEEVVKRCRFYIQEEKEKELQEAVVSRVWEENARMACGGLRVLALAYKKTSYTEYAEEDGLTFIGLVGIVDPCKAGVKEAISRCQEAGICVIMITGDHIKTATAIATQLGIFNPDHAGKNHVILGQELDLLSQEDIVGLNPFPCVFARVSPDNKLKIVQALQKRGELVAMTGDGVNDAPAIKCADVGVAMGLAGTEITKQAADLVLLDDNFSTIVSAVEEGRHVFDNILKFIVYLLSCNGAEIFLMLICAIVNLDTPLTVMMILYANIIADIPPAMALGMEPKEIGLMKRPPRNPKQDVLSKVTWSIIFIQSLLIALLTIGVYIIALQNFHYSLESAQSLAFATITTLQLLHSFLSRSILQSVFVSGIFGNPWMIYAFFVSFGCLLAGIYAPGISSWLELSFVDGTSWIMVLCCCVIQVCVVEVQKWVVRRFNGKI</sequence>
<keyword evidence="11" id="KW-1185">Reference proteome</keyword>
<feature type="transmembrane region" description="Helical" evidence="8">
    <location>
        <begin position="241"/>
        <end position="261"/>
    </location>
</feature>
<dbReference type="PANTHER" id="PTHR43294:SF20">
    <property type="entry name" value="P-TYPE ATPASE"/>
    <property type="match status" value="1"/>
</dbReference>
<keyword evidence="7 8" id="KW-0472">Membrane</keyword>
<dbReference type="Pfam" id="PF00689">
    <property type="entry name" value="Cation_ATPase_C"/>
    <property type="match status" value="1"/>
</dbReference>
<dbReference type="SFLD" id="SFLDS00003">
    <property type="entry name" value="Haloacid_Dehalogenase"/>
    <property type="match status" value="1"/>
</dbReference>
<feature type="domain" description="Cation-transporting P-type ATPase N-terminal" evidence="9">
    <location>
        <begin position="185"/>
        <end position="264"/>
    </location>
</feature>
<dbReference type="Proteomes" id="UP001473302">
    <property type="component" value="Unassembled WGS sequence"/>
</dbReference>
<evidence type="ECO:0000256" key="2">
    <source>
        <dbReference type="ARBA" id="ARBA00022692"/>
    </source>
</evidence>
<organism evidence="10 11">
    <name type="scientific">Mucor flavus</name>
    <dbReference type="NCBI Taxonomy" id="439312"/>
    <lineage>
        <taxon>Eukaryota</taxon>
        <taxon>Fungi</taxon>
        <taxon>Fungi incertae sedis</taxon>
        <taxon>Mucoromycota</taxon>
        <taxon>Mucoromycotina</taxon>
        <taxon>Mucoromycetes</taxon>
        <taxon>Mucorales</taxon>
        <taxon>Mucorineae</taxon>
        <taxon>Mucoraceae</taxon>
        <taxon>Mucor</taxon>
    </lineage>
</organism>
<dbReference type="SFLD" id="SFLDG00002">
    <property type="entry name" value="C1.7:_P-type_atpase_like"/>
    <property type="match status" value="1"/>
</dbReference>
<dbReference type="InterPro" id="IPR006068">
    <property type="entry name" value="ATPase_P-typ_cation-transptr_C"/>
</dbReference>
<keyword evidence="3" id="KW-0547">Nucleotide-binding</keyword>
<protein>
    <recommendedName>
        <fullName evidence="9">Cation-transporting P-type ATPase N-terminal domain-containing protein</fullName>
    </recommendedName>
</protein>
<comment type="caution">
    <text evidence="10">The sequence shown here is derived from an EMBL/GenBank/DDBJ whole genome shotgun (WGS) entry which is preliminary data.</text>
</comment>
<dbReference type="PRINTS" id="PR00119">
    <property type="entry name" value="CATATPASE"/>
</dbReference>
<dbReference type="Gene3D" id="2.70.150.10">
    <property type="entry name" value="Calcium-transporting ATPase, cytoplasmic transduction domain A"/>
    <property type="match status" value="1"/>
</dbReference>
<evidence type="ECO:0000256" key="1">
    <source>
        <dbReference type="ARBA" id="ARBA00004141"/>
    </source>
</evidence>
<dbReference type="SUPFAM" id="SSF81665">
    <property type="entry name" value="Calcium ATPase, transmembrane domain M"/>
    <property type="match status" value="1"/>
</dbReference>
<dbReference type="SFLD" id="SFLDF00027">
    <property type="entry name" value="p-type_atpase"/>
    <property type="match status" value="1"/>
</dbReference>
<dbReference type="PRINTS" id="PR00120">
    <property type="entry name" value="HATPASE"/>
</dbReference>
<dbReference type="InterPro" id="IPR050510">
    <property type="entry name" value="Cation_transp_ATPase_P-type"/>
</dbReference>
<evidence type="ECO:0000313" key="10">
    <source>
        <dbReference type="EMBL" id="GAA5813509.1"/>
    </source>
</evidence>
<dbReference type="SMART" id="SM00831">
    <property type="entry name" value="Cation_ATPase_N"/>
    <property type="match status" value="1"/>
</dbReference>
<dbReference type="NCBIfam" id="TIGR01494">
    <property type="entry name" value="ATPase_P-type"/>
    <property type="match status" value="4"/>
</dbReference>
<dbReference type="InterPro" id="IPR023299">
    <property type="entry name" value="ATPase_P-typ_cyto_dom_N"/>
</dbReference>
<reference evidence="10 11" key="1">
    <citation type="submission" date="2024-04" db="EMBL/GenBank/DDBJ databases">
        <title>genome sequences of Mucor flavus KT1a and Helicostylum pulchrum KT1b strains isolated from the surface of a dry-aged beef.</title>
        <authorList>
            <person name="Toyotome T."/>
            <person name="Hosono M."/>
            <person name="Torimaru M."/>
            <person name="Fukuda K."/>
            <person name="Mikami N."/>
        </authorList>
    </citation>
    <scope>NUCLEOTIDE SEQUENCE [LARGE SCALE GENOMIC DNA]</scope>
    <source>
        <strain evidence="10 11">KT1a</strain>
    </source>
</reference>
<dbReference type="Gene3D" id="1.20.1110.10">
    <property type="entry name" value="Calcium-transporting ATPase, transmembrane domain"/>
    <property type="match status" value="1"/>
</dbReference>
<feature type="transmembrane region" description="Helical" evidence="8">
    <location>
        <begin position="267"/>
        <end position="284"/>
    </location>
</feature>
<dbReference type="InterPro" id="IPR008250">
    <property type="entry name" value="ATPase_P-typ_transduc_dom_A_sf"/>
</dbReference>
<feature type="transmembrane region" description="Helical" evidence="8">
    <location>
        <begin position="1060"/>
        <end position="1080"/>
    </location>
</feature>